<feature type="compositionally biased region" description="Basic residues" evidence="6">
    <location>
        <begin position="92"/>
        <end position="101"/>
    </location>
</feature>
<evidence type="ECO:0000313" key="9">
    <source>
        <dbReference type="Proteomes" id="UP000184073"/>
    </source>
</evidence>
<dbReference type="PROSITE" id="PS50048">
    <property type="entry name" value="ZN2_CY6_FUNGAL_2"/>
    <property type="match status" value="1"/>
</dbReference>
<dbReference type="InterPro" id="IPR001138">
    <property type="entry name" value="Zn2Cys6_DnaBD"/>
</dbReference>
<proteinExistence type="predicted"/>
<dbReference type="STRING" id="1036611.A0A1L9P902"/>
<dbReference type="PANTHER" id="PTHR47425:SF2">
    <property type="entry name" value="FARB-RELATED"/>
    <property type="match status" value="1"/>
</dbReference>
<dbReference type="OrthoDB" id="4161332at2759"/>
<keyword evidence="4" id="KW-0804">Transcription</keyword>
<accession>A0A1L9P902</accession>
<dbReference type="GO" id="GO:0000981">
    <property type="term" value="F:DNA-binding transcription factor activity, RNA polymerase II-specific"/>
    <property type="evidence" value="ECO:0007669"/>
    <property type="project" value="InterPro"/>
</dbReference>
<evidence type="ECO:0000313" key="8">
    <source>
        <dbReference type="EMBL" id="OJI97953.1"/>
    </source>
</evidence>
<evidence type="ECO:0000256" key="1">
    <source>
        <dbReference type="ARBA" id="ARBA00022723"/>
    </source>
</evidence>
<dbReference type="GO" id="GO:0003677">
    <property type="term" value="F:DNA binding"/>
    <property type="evidence" value="ECO:0007669"/>
    <property type="project" value="UniProtKB-KW"/>
</dbReference>
<gene>
    <name evidence="8" type="ORF">ASPVEDRAFT_79625</name>
</gene>
<dbReference type="InterPro" id="IPR036864">
    <property type="entry name" value="Zn2-C6_fun-type_DNA-bd_sf"/>
</dbReference>
<evidence type="ECO:0000256" key="3">
    <source>
        <dbReference type="ARBA" id="ARBA00023125"/>
    </source>
</evidence>
<evidence type="ECO:0000256" key="4">
    <source>
        <dbReference type="ARBA" id="ARBA00023163"/>
    </source>
</evidence>
<feature type="domain" description="Zn(2)-C6 fungal-type" evidence="7">
    <location>
        <begin position="53"/>
        <end position="85"/>
    </location>
</feature>
<feature type="region of interest" description="Disordered" evidence="6">
    <location>
        <begin position="1"/>
        <end position="46"/>
    </location>
</feature>
<dbReference type="EMBL" id="KV878126">
    <property type="protein sequence ID" value="OJI97953.1"/>
    <property type="molecule type" value="Genomic_DNA"/>
</dbReference>
<evidence type="ECO:0000259" key="7">
    <source>
        <dbReference type="PROSITE" id="PS50048"/>
    </source>
</evidence>
<organism evidence="8 9">
    <name type="scientific">Aspergillus versicolor CBS 583.65</name>
    <dbReference type="NCBI Taxonomy" id="1036611"/>
    <lineage>
        <taxon>Eukaryota</taxon>
        <taxon>Fungi</taxon>
        <taxon>Dikarya</taxon>
        <taxon>Ascomycota</taxon>
        <taxon>Pezizomycotina</taxon>
        <taxon>Eurotiomycetes</taxon>
        <taxon>Eurotiomycetidae</taxon>
        <taxon>Eurotiales</taxon>
        <taxon>Aspergillaceae</taxon>
        <taxon>Aspergillus</taxon>
        <taxon>Aspergillus subgen. Nidulantes</taxon>
    </lineage>
</organism>
<sequence>MNSNESEPLLIEPSPEASSSEASLGFQKIKKKGPIMDKLNKLNKPPRKRSRIACTWCRDRKVRCDASSHGTPCTNCELDQQECVVHSASQSKHIRAKKPASRHQPYPSPTTPSTAKASIFQASEASSRSPLISHSWSERAGSQTPWRTPPHPSSSSTSLASTSTTQSSAVPDVFYSAYPFLTLPGLSDISQEDFQYLTIKGCFRVPSGAVLDEFIRKYFLYVHPCLPTINEAEFWQMYYRPPLPDGEDGGISLFTFQAMLFASSAFVSPETIRSAGFPDTRTARNTLYTRAKLLYDLGCDKSPLSTVQASLLLTHQSSPTDLHAGSLWLSIAIQSAIVYNALSPSTDTIKKRIWWCILLRDRIIALGLRRHPQITPQTIGLDLTGTGAACRTVLAEKDLEDEVSGSEVYDPEAKRLLAKVVGVQCELAVCLGDVLGVVHSSASPANMGGGNICGDMQSQAQGQRQGEVKSVKKQVAECKASLLRWSTNAKAPLGAVVNSHMTHESVGLFFGLTFFHYHAARLALCNFEALSIQLNKDSNTPNTTNTDQDEEDADNERIQDELEDATGCITDTIKRFLAQGVANHLPISAVPLIAHPLLLSALDVKLSSTKSQSATRKRRFRYYANLMQVFQQRYDGTDKVAAFIQQTLQLADGILPRPRARTLSSSSDCSETGSGPGGTCSSWPELFADFPKLYLRLLFALDYAFSRGYFPPYGEVQGFCGGNDTHDAGETGPVQPSRSEGISGLGIRASISPYTDLGSGSGCGGQMPMQLTNLYTLVDSEQQQQEHSLLASSEEPYTASVCETQVLDPLVIPAYNPMLDADYAYPAHLPFAQQNYEYGVYQLHDSGMLDENGRSDFLSLGSSSSESYSDIVTHPVGVGEEGFVCMGDG</sequence>
<feature type="region of interest" description="Disordered" evidence="6">
    <location>
        <begin position="90"/>
        <end position="163"/>
    </location>
</feature>
<protein>
    <recommendedName>
        <fullName evidence="7">Zn(2)-C6 fungal-type domain-containing protein</fullName>
    </recommendedName>
</protein>
<feature type="compositionally biased region" description="Low complexity" evidence="6">
    <location>
        <begin position="1"/>
        <end position="24"/>
    </location>
</feature>
<dbReference type="PANTHER" id="PTHR47425">
    <property type="entry name" value="FARB-RELATED"/>
    <property type="match status" value="1"/>
</dbReference>
<dbReference type="Proteomes" id="UP000184073">
    <property type="component" value="Unassembled WGS sequence"/>
</dbReference>
<dbReference type="Gene3D" id="4.10.240.10">
    <property type="entry name" value="Zn(2)-C6 fungal-type DNA-binding domain"/>
    <property type="match status" value="1"/>
</dbReference>
<dbReference type="InterPro" id="IPR007219">
    <property type="entry name" value="XnlR_reg_dom"/>
</dbReference>
<feature type="compositionally biased region" description="Low complexity" evidence="6">
    <location>
        <begin position="153"/>
        <end position="163"/>
    </location>
</feature>
<evidence type="ECO:0000256" key="2">
    <source>
        <dbReference type="ARBA" id="ARBA00023015"/>
    </source>
</evidence>
<dbReference type="AlphaFoldDB" id="A0A1L9P902"/>
<feature type="compositionally biased region" description="Polar residues" evidence="6">
    <location>
        <begin position="111"/>
        <end position="143"/>
    </location>
</feature>
<keyword evidence="1" id="KW-0479">Metal-binding</keyword>
<dbReference type="GO" id="GO:0008270">
    <property type="term" value="F:zinc ion binding"/>
    <property type="evidence" value="ECO:0007669"/>
    <property type="project" value="InterPro"/>
</dbReference>
<dbReference type="GO" id="GO:0006351">
    <property type="term" value="P:DNA-templated transcription"/>
    <property type="evidence" value="ECO:0007669"/>
    <property type="project" value="InterPro"/>
</dbReference>
<dbReference type="CDD" id="cd12148">
    <property type="entry name" value="fungal_TF_MHR"/>
    <property type="match status" value="1"/>
</dbReference>
<dbReference type="SMART" id="SM00066">
    <property type="entry name" value="GAL4"/>
    <property type="match status" value="1"/>
</dbReference>
<dbReference type="RefSeq" id="XP_040663716.1">
    <property type="nucleotide sequence ID" value="XM_040816724.1"/>
</dbReference>
<evidence type="ECO:0000256" key="6">
    <source>
        <dbReference type="SAM" id="MobiDB-lite"/>
    </source>
</evidence>
<dbReference type="InterPro" id="IPR052761">
    <property type="entry name" value="Fungal_Detox/Toxin_TFs"/>
</dbReference>
<keyword evidence="5" id="KW-0539">Nucleus</keyword>
<dbReference type="Pfam" id="PF04082">
    <property type="entry name" value="Fungal_trans"/>
    <property type="match status" value="1"/>
</dbReference>
<keyword evidence="9" id="KW-1185">Reference proteome</keyword>
<dbReference type="CDD" id="cd00067">
    <property type="entry name" value="GAL4"/>
    <property type="match status" value="1"/>
</dbReference>
<dbReference type="GeneID" id="63732235"/>
<dbReference type="PROSITE" id="PS00463">
    <property type="entry name" value="ZN2_CY6_FUNGAL_1"/>
    <property type="match status" value="1"/>
</dbReference>
<dbReference type="SUPFAM" id="SSF57701">
    <property type="entry name" value="Zn2/Cys6 DNA-binding domain"/>
    <property type="match status" value="1"/>
</dbReference>
<keyword evidence="3" id="KW-0238">DNA-binding</keyword>
<dbReference type="VEuPathDB" id="FungiDB:ASPVEDRAFT_79625"/>
<reference evidence="9" key="1">
    <citation type="journal article" date="2017" name="Genome Biol.">
        <title>Comparative genomics reveals high biological diversity and specific adaptations in the industrially and medically important fungal genus Aspergillus.</title>
        <authorList>
            <person name="de Vries R.P."/>
            <person name="Riley R."/>
            <person name="Wiebenga A."/>
            <person name="Aguilar-Osorio G."/>
            <person name="Amillis S."/>
            <person name="Uchima C.A."/>
            <person name="Anderluh G."/>
            <person name="Asadollahi M."/>
            <person name="Askin M."/>
            <person name="Barry K."/>
            <person name="Battaglia E."/>
            <person name="Bayram O."/>
            <person name="Benocci T."/>
            <person name="Braus-Stromeyer S.A."/>
            <person name="Caldana C."/>
            <person name="Canovas D."/>
            <person name="Cerqueira G.C."/>
            <person name="Chen F."/>
            <person name="Chen W."/>
            <person name="Choi C."/>
            <person name="Clum A."/>
            <person name="Dos Santos R.A."/>
            <person name="Damasio A.R."/>
            <person name="Diallinas G."/>
            <person name="Emri T."/>
            <person name="Fekete E."/>
            <person name="Flipphi M."/>
            <person name="Freyberg S."/>
            <person name="Gallo A."/>
            <person name="Gournas C."/>
            <person name="Habgood R."/>
            <person name="Hainaut M."/>
            <person name="Harispe M.L."/>
            <person name="Henrissat B."/>
            <person name="Hilden K.S."/>
            <person name="Hope R."/>
            <person name="Hossain A."/>
            <person name="Karabika E."/>
            <person name="Karaffa L."/>
            <person name="Karanyi Z."/>
            <person name="Krasevec N."/>
            <person name="Kuo A."/>
            <person name="Kusch H."/>
            <person name="LaButti K."/>
            <person name="Lagendijk E.L."/>
            <person name="Lapidus A."/>
            <person name="Levasseur A."/>
            <person name="Lindquist E."/>
            <person name="Lipzen A."/>
            <person name="Logrieco A.F."/>
            <person name="MacCabe A."/>
            <person name="Maekelae M.R."/>
            <person name="Malavazi I."/>
            <person name="Melin P."/>
            <person name="Meyer V."/>
            <person name="Mielnichuk N."/>
            <person name="Miskei M."/>
            <person name="Molnar A.P."/>
            <person name="Mule G."/>
            <person name="Ngan C.Y."/>
            <person name="Orejas M."/>
            <person name="Orosz E."/>
            <person name="Ouedraogo J.P."/>
            <person name="Overkamp K.M."/>
            <person name="Park H.-S."/>
            <person name="Perrone G."/>
            <person name="Piumi F."/>
            <person name="Punt P.J."/>
            <person name="Ram A.F."/>
            <person name="Ramon A."/>
            <person name="Rauscher S."/>
            <person name="Record E."/>
            <person name="Riano-Pachon D.M."/>
            <person name="Robert V."/>
            <person name="Roehrig J."/>
            <person name="Ruller R."/>
            <person name="Salamov A."/>
            <person name="Salih N.S."/>
            <person name="Samson R.A."/>
            <person name="Sandor E."/>
            <person name="Sanguinetti M."/>
            <person name="Schuetze T."/>
            <person name="Sepcic K."/>
            <person name="Shelest E."/>
            <person name="Sherlock G."/>
            <person name="Sophianopoulou V."/>
            <person name="Squina F.M."/>
            <person name="Sun H."/>
            <person name="Susca A."/>
            <person name="Todd R.B."/>
            <person name="Tsang A."/>
            <person name="Unkles S.E."/>
            <person name="van de Wiele N."/>
            <person name="van Rossen-Uffink D."/>
            <person name="Oliveira J.V."/>
            <person name="Vesth T.C."/>
            <person name="Visser J."/>
            <person name="Yu J.-H."/>
            <person name="Zhou M."/>
            <person name="Andersen M.R."/>
            <person name="Archer D.B."/>
            <person name="Baker S.E."/>
            <person name="Benoit I."/>
            <person name="Brakhage A.A."/>
            <person name="Braus G.H."/>
            <person name="Fischer R."/>
            <person name="Frisvad J.C."/>
            <person name="Goldman G.H."/>
            <person name="Houbraken J."/>
            <person name="Oakley B."/>
            <person name="Pocsi I."/>
            <person name="Scazzocchio C."/>
            <person name="Seiboth B."/>
            <person name="vanKuyk P.A."/>
            <person name="Wortman J."/>
            <person name="Dyer P.S."/>
            <person name="Grigoriev I.V."/>
        </authorList>
    </citation>
    <scope>NUCLEOTIDE SEQUENCE [LARGE SCALE GENOMIC DNA]</scope>
    <source>
        <strain evidence="9">CBS 583.65</strain>
    </source>
</reference>
<evidence type="ECO:0000256" key="5">
    <source>
        <dbReference type="ARBA" id="ARBA00023242"/>
    </source>
</evidence>
<name>A0A1L9P902_ASPVE</name>
<dbReference type="Pfam" id="PF00172">
    <property type="entry name" value="Zn_clus"/>
    <property type="match status" value="1"/>
</dbReference>
<keyword evidence="2" id="KW-0805">Transcription regulation</keyword>